<evidence type="ECO:0000256" key="5">
    <source>
        <dbReference type="ARBA" id="ARBA00022692"/>
    </source>
</evidence>
<evidence type="ECO:0000256" key="4">
    <source>
        <dbReference type="ARBA" id="ARBA00022452"/>
    </source>
</evidence>
<feature type="chain" id="PRO_5045169639" evidence="8">
    <location>
        <begin position="29"/>
        <end position="466"/>
    </location>
</feature>
<dbReference type="RefSeq" id="WP_249251124.1">
    <property type="nucleotide sequence ID" value="NZ_JAKIKT010000019.1"/>
</dbReference>
<evidence type="ECO:0000256" key="7">
    <source>
        <dbReference type="ARBA" id="ARBA00023237"/>
    </source>
</evidence>
<dbReference type="InterPro" id="IPR010130">
    <property type="entry name" value="T1SS_OMP_TolC"/>
</dbReference>
<dbReference type="PANTHER" id="PTHR30026">
    <property type="entry name" value="OUTER MEMBRANE PROTEIN TOLC"/>
    <property type="match status" value="1"/>
</dbReference>
<dbReference type="EMBL" id="JAKIKT010000019">
    <property type="protein sequence ID" value="MCL2916615.1"/>
    <property type="molecule type" value="Genomic_DNA"/>
</dbReference>
<evidence type="ECO:0000313" key="9">
    <source>
        <dbReference type="EMBL" id="MCL2916615.1"/>
    </source>
</evidence>
<keyword evidence="6" id="KW-0472">Membrane</keyword>
<evidence type="ECO:0000256" key="6">
    <source>
        <dbReference type="ARBA" id="ARBA00023136"/>
    </source>
</evidence>
<name>A0ABT0NEN9_9GAMM</name>
<comment type="caution">
    <text evidence="9">The sequence shown here is derived from an EMBL/GenBank/DDBJ whole genome shotgun (WGS) entry which is preliminary data.</text>
</comment>
<dbReference type="NCBIfam" id="TIGR01844">
    <property type="entry name" value="type_I_sec_TolC"/>
    <property type="match status" value="1"/>
</dbReference>
<evidence type="ECO:0000256" key="8">
    <source>
        <dbReference type="SAM" id="SignalP"/>
    </source>
</evidence>
<dbReference type="InterPro" id="IPR051906">
    <property type="entry name" value="TolC-like"/>
</dbReference>
<keyword evidence="7" id="KW-0998">Cell outer membrane</keyword>
<comment type="subcellular location">
    <subcellularLocation>
        <location evidence="1">Cell outer membrane</location>
    </subcellularLocation>
</comment>
<protein>
    <submittedName>
        <fullName evidence="9">TolC family outer membrane protein</fullName>
    </submittedName>
</protein>
<keyword evidence="10" id="KW-1185">Reference proteome</keyword>
<dbReference type="PANTHER" id="PTHR30026:SF22">
    <property type="entry name" value="OUTER MEMBRANE EFFLUX PROTEIN"/>
    <property type="match status" value="1"/>
</dbReference>
<dbReference type="Gene3D" id="1.20.1600.10">
    <property type="entry name" value="Outer membrane efflux proteins (OEP)"/>
    <property type="match status" value="1"/>
</dbReference>
<dbReference type="Pfam" id="PF02321">
    <property type="entry name" value="OEP"/>
    <property type="match status" value="2"/>
</dbReference>
<evidence type="ECO:0000256" key="2">
    <source>
        <dbReference type="ARBA" id="ARBA00007613"/>
    </source>
</evidence>
<evidence type="ECO:0000256" key="3">
    <source>
        <dbReference type="ARBA" id="ARBA00022448"/>
    </source>
</evidence>
<keyword evidence="4" id="KW-1134">Transmembrane beta strand</keyword>
<evidence type="ECO:0000313" key="10">
    <source>
        <dbReference type="Proteomes" id="UP001202831"/>
    </source>
</evidence>
<evidence type="ECO:0000256" key="1">
    <source>
        <dbReference type="ARBA" id="ARBA00004442"/>
    </source>
</evidence>
<dbReference type="Proteomes" id="UP001202831">
    <property type="component" value="Unassembled WGS sequence"/>
</dbReference>
<reference evidence="9 10" key="1">
    <citation type="submission" date="2022-01" db="EMBL/GenBank/DDBJ databases">
        <title>Whole genome-based taxonomy of the Shewanellaceae.</title>
        <authorList>
            <person name="Martin-Rodriguez A.J."/>
        </authorList>
    </citation>
    <scope>NUCLEOTIDE SEQUENCE [LARGE SCALE GENOMIC DNA]</scope>
    <source>
        <strain evidence="9 10">DSM 21332</strain>
    </source>
</reference>
<proteinExistence type="inferred from homology"/>
<dbReference type="SUPFAM" id="SSF56954">
    <property type="entry name" value="Outer membrane efflux proteins (OEP)"/>
    <property type="match status" value="1"/>
</dbReference>
<gene>
    <name evidence="9" type="ORF">L2725_23040</name>
</gene>
<keyword evidence="3" id="KW-0813">Transport</keyword>
<sequence length="466" mass="51399">MSTLKHLAKVTGTALAVAATMLPMSSYADTLEQAVAKTLDTHPELRIVFNRFKAREAQVDQAFAGYLPSVEVSAGWGIENTNSPSTRRNPLNGAVGERDAELKRGEAGISIRQMLFDGFLTSSEVDRATFETTAEQWNLAAAAEDMALEVAQVYLAYMQAEQVLTLAEKNLQTHQDIYSQIKQRTDSGLGSTADLSQISGRLARANANVISARNNLFDAISSYKKVTGTQPQDVIMPVADADMLPASIEDTLKLAGEYHPVLKSASEDIKAAESQKEATVSSYYPSISLELSGNWNNDLNGEDGRSFTSDVGGHSNDLQAMVHMRYNLFNGGADSAQNRENAYKIAEAKEIRERAFRQISEGASLAWNAYELLPEQKLYIREHVVAAKETQVAYGQQFNLGQRSLLDLLDTENELFEARKDYLKAEFDELLAQYRVLNATGQLLDSLRVIRPQVWSGEENYKGGAF</sequence>
<organism evidence="9 10">
    <name type="scientific">Shewanella corallii</name>
    <dbReference type="NCBI Taxonomy" id="560080"/>
    <lineage>
        <taxon>Bacteria</taxon>
        <taxon>Pseudomonadati</taxon>
        <taxon>Pseudomonadota</taxon>
        <taxon>Gammaproteobacteria</taxon>
        <taxon>Alteromonadales</taxon>
        <taxon>Shewanellaceae</taxon>
        <taxon>Shewanella</taxon>
    </lineage>
</organism>
<dbReference type="InterPro" id="IPR003423">
    <property type="entry name" value="OMP_efflux"/>
</dbReference>
<keyword evidence="5" id="KW-0812">Transmembrane</keyword>
<feature type="signal peptide" evidence="8">
    <location>
        <begin position="1"/>
        <end position="28"/>
    </location>
</feature>
<keyword evidence="8" id="KW-0732">Signal</keyword>
<comment type="similarity">
    <text evidence="2">Belongs to the outer membrane factor (OMF) (TC 1.B.17) family.</text>
</comment>
<accession>A0ABT0NEN9</accession>